<dbReference type="AlphaFoldDB" id="A0A9P1KWN1"/>
<dbReference type="EMBL" id="CDNY01000001">
    <property type="protein sequence ID" value="CEN31356.1"/>
    <property type="molecule type" value="Genomic_DNA"/>
</dbReference>
<feature type="transmembrane region" description="Helical" evidence="1">
    <location>
        <begin position="63"/>
        <end position="81"/>
    </location>
</feature>
<keyword evidence="1" id="KW-1133">Transmembrane helix</keyword>
<gene>
    <name evidence="2" type="ORF">UMC4404_31881</name>
</gene>
<feature type="transmembrane region" description="Helical" evidence="1">
    <location>
        <begin position="234"/>
        <end position="255"/>
    </location>
</feature>
<feature type="transmembrane region" description="Helical" evidence="1">
    <location>
        <begin position="102"/>
        <end position="123"/>
    </location>
</feature>
<accession>A0A9P1KWN1</accession>
<comment type="caution">
    <text evidence="2">The sequence shown here is derived from an EMBL/GenBank/DDBJ whole genome shotgun (WGS) entry which is preliminary data.</text>
</comment>
<name>A0A9P1KWN1_PARSO</name>
<feature type="transmembrane region" description="Helical" evidence="1">
    <location>
        <begin position="192"/>
        <end position="213"/>
    </location>
</feature>
<evidence type="ECO:0000256" key="1">
    <source>
        <dbReference type="SAM" id="Phobius"/>
    </source>
</evidence>
<sequence>MNLFILEFKRILNDKIFIAVLFLNILFYLYINYSMYDIHCLSDNNFYMRLFFLSPDTTELTNAFYFILPILSCLVGSDVMAQDMRSKEFINILSRVNKKKYFLCKAVLSFVSAGIVMIIPFLLDFIVKLATYPANLPSVTWGASFYDVMGMSDIFVYNPMLYTILAILFTFLFSGLLGLVGFSISLFTNKKLIITSVPFIITILIWNLVNILGIKDYSIASMLIFRITHNIHTFNELATAFIIPFLIIVFISFMGGKKYDYV</sequence>
<protein>
    <submittedName>
        <fullName evidence="2">ABC-2 family transporter protein</fullName>
    </submittedName>
</protein>
<keyword evidence="1" id="KW-0812">Transmembrane</keyword>
<evidence type="ECO:0000313" key="3">
    <source>
        <dbReference type="Proteomes" id="UP000049685"/>
    </source>
</evidence>
<keyword evidence="1" id="KW-0472">Membrane</keyword>
<proteinExistence type="predicted"/>
<dbReference type="Proteomes" id="UP000049685">
    <property type="component" value="Unassembled WGS sequence"/>
</dbReference>
<evidence type="ECO:0000313" key="2">
    <source>
        <dbReference type="EMBL" id="CEN31356.1"/>
    </source>
</evidence>
<reference evidence="3" key="1">
    <citation type="submission" date="2015-01" db="EMBL/GenBank/DDBJ databases">
        <authorList>
            <person name="Aslett A.Martin."/>
            <person name="De Silva Nishadi"/>
        </authorList>
    </citation>
    <scope>NUCLEOTIDE SEQUENCE [LARGE SCALE GENOMIC DNA]</scope>
    <source>
        <strain evidence="3">UMC4404</strain>
    </source>
</reference>
<dbReference type="RefSeq" id="WP_057556992.1">
    <property type="nucleotide sequence ID" value="NZ_CDNY01000001.1"/>
</dbReference>
<feature type="transmembrane region" description="Helical" evidence="1">
    <location>
        <begin position="12"/>
        <end position="31"/>
    </location>
</feature>
<organism evidence="2 3">
    <name type="scientific">Paraclostridium sordellii</name>
    <name type="common">Clostridium sordellii</name>
    <dbReference type="NCBI Taxonomy" id="1505"/>
    <lineage>
        <taxon>Bacteria</taxon>
        <taxon>Bacillati</taxon>
        <taxon>Bacillota</taxon>
        <taxon>Clostridia</taxon>
        <taxon>Peptostreptococcales</taxon>
        <taxon>Peptostreptococcaceae</taxon>
        <taxon>Paraclostridium</taxon>
    </lineage>
</organism>
<feature type="transmembrane region" description="Helical" evidence="1">
    <location>
        <begin position="161"/>
        <end position="186"/>
    </location>
</feature>